<evidence type="ECO:0000256" key="1">
    <source>
        <dbReference type="SAM" id="MobiDB-lite"/>
    </source>
</evidence>
<reference evidence="2" key="2">
    <citation type="journal article" date="2024" name="Plant">
        <title>Genomic evolution and insights into agronomic trait innovations of Sesamum species.</title>
        <authorList>
            <person name="Miao H."/>
            <person name="Wang L."/>
            <person name="Qu L."/>
            <person name="Liu H."/>
            <person name="Sun Y."/>
            <person name="Le M."/>
            <person name="Wang Q."/>
            <person name="Wei S."/>
            <person name="Zheng Y."/>
            <person name="Lin W."/>
            <person name="Duan Y."/>
            <person name="Cao H."/>
            <person name="Xiong S."/>
            <person name="Wang X."/>
            <person name="Wei L."/>
            <person name="Li C."/>
            <person name="Ma Q."/>
            <person name="Ju M."/>
            <person name="Zhao R."/>
            <person name="Li G."/>
            <person name="Mu C."/>
            <person name="Tian Q."/>
            <person name="Mei H."/>
            <person name="Zhang T."/>
            <person name="Gao T."/>
            <person name="Zhang H."/>
        </authorList>
    </citation>
    <scope>NUCLEOTIDE SEQUENCE</scope>
    <source>
        <strain evidence="2">KEN1</strain>
    </source>
</reference>
<feature type="compositionally biased region" description="Gly residues" evidence="1">
    <location>
        <begin position="82"/>
        <end position="97"/>
    </location>
</feature>
<organism evidence="2">
    <name type="scientific">Sesamum latifolium</name>
    <dbReference type="NCBI Taxonomy" id="2727402"/>
    <lineage>
        <taxon>Eukaryota</taxon>
        <taxon>Viridiplantae</taxon>
        <taxon>Streptophyta</taxon>
        <taxon>Embryophyta</taxon>
        <taxon>Tracheophyta</taxon>
        <taxon>Spermatophyta</taxon>
        <taxon>Magnoliopsida</taxon>
        <taxon>eudicotyledons</taxon>
        <taxon>Gunneridae</taxon>
        <taxon>Pentapetalae</taxon>
        <taxon>asterids</taxon>
        <taxon>lamiids</taxon>
        <taxon>Lamiales</taxon>
        <taxon>Pedaliaceae</taxon>
        <taxon>Sesamum</taxon>
    </lineage>
</organism>
<accession>A0AAW2X877</accession>
<feature type="region of interest" description="Disordered" evidence="1">
    <location>
        <begin position="1"/>
        <end position="113"/>
    </location>
</feature>
<gene>
    <name evidence="2" type="ORF">Slati_1525400</name>
</gene>
<dbReference type="EMBL" id="JACGWN010000005">
    <property type="protein sequence ID" value="KAL0449690.1"/>
    <property type="molecule type" value="Genomic_DNA"/>
</dbReference>
<dbReference type="AlphaFoldDB" id="A0AAW2X877"/>
<name>A0AAW2X877_9LAMI</name>
<sequence>MTNGNTGGDHGSDPSKSTPSPNPNSPRHEENPRRRSGGANAPPASPRGRGSAPAPPQTRPVMGVPGQSAFSTYAKPTQPRSGPGGSSGLGSAGGPPGFHGAQAVPVGGGGYGGVAAPGALRIGGSPAARKRVRRVVQAAPLQREKSARRGCR</sequence>
<protein>
    <submittedName>
        <fullName evidence="2">Uncharacterized protein</fullName>
    </submittedName>
</protein>
<comment type="caution">
    <text evidence="2">The sequence shown here is derived from an EMBL/GenBank/DDBJ whole genome shotgun (WGS) entry which is preliminary data.</text>
</comment>
<proteinExistence type="predicted"/>
<evidence type="ECO:0000313" key="2">
    <source>
        <dbReference type="EMBL" id="KAL0449690.1"/>
    </source>
</evidence>
<reference evidence="2" key="1">
    <citation type="submission" date="2020-06" db="EMBL/GenBank/DDBJ databases">
        <authorList>
            <person name="Li T."/>
            <person name="Hu X."/>
            <person name="Zhang T."/>
            <person name="Song X."/>
            <person name="Zhang H."/>
            <person name="Dai N."/>
            <person name="Sheng W."/>
            <person name="Hou X."/>
            <person name="Wei L."/>
        </authorList>
    </citation>
    <scope>NUCLEOTIDE SEQUENCE</scope>
    <source>
        <strain evidence="2">KEN1</strain>
        <tissue evidence="2">Leaf</tissue>
    </source>
</reference>